<protein>
    <submittedName>
        <fullName evidence="1">Uncharacterized protein</fullName>
    </submittedName>
</protein>
<reference evidence="1" key="1">
    <citation type="submission" date="2021-07" db="EMBL/GenBank/DDBJ databases">
        <title>Genome Resource of American Ginseng Black Spot Pathogen Alternaria panax.</title>
        <authorList>
            <person name="Qiu C."/>
            <person name="Wang W."/>
            <person name="Liu Z."/>
        </authorList>
    </citation>
    <scope>NUCLEOTIDE SEQUENCE</scope>
    <source>
        <strain evidence="1">BNCC115425</strain>
    </source>
</reference>
<proteinExistence type="predicted"/>
<evidence type="ECO:0000313" key="2">
    <source>
        <dbReference type="Proteomes" id="UP001199106"/>
    </source>
</evidence>
<dbReference type="Proteomes" id="UP001199106">
    <property type="component" value="Unassembled WGS sequence"/>
</dbReference>
<keyword evidence="2" id="KW-1185">Reference proteome</keyword>
<dbReference type="AlphaFoldDB" id="A0AAD4IG81"/>
<dbReference type="PROSITE" id="PS51257">
    <property type="entry name" value="PROKAR_LIPOPROTEIN"/>
    <property type="match status" value="1"/>
</dbReference>
<evidence type="ECO:0000313" key="1">
    <source>
        <dbReference type="EMBL" id="KAG9193919.1"/>
    </source>
</evidence>
<dbReference type="EMBL" id="JAANER010000002">
    <property type="protein sequence ID" value="KAG9193919.1"/>
    <property type="molecule type" value="Genomic_DNA"/>
</dbReference>
<accession>A0AAD4IG81</accession>
<name>A0AAD4IG81_9PLEO</name>
<organism evidence="1 2">
    <name type="scientific">Alternaria panax</name>
    <dbReference type="NCBI Taxonomy" id="48097"/>
    <lineage>
        <taxon>Eukaryota</taxon>
        <taxon>Fungi</taxon>
        <taxon>Dikarya</taxon>
        <taxon>Ascomycota</taxon>
        <taxon>Pezizomycotina</taxon>
        <taxon>Dothideomycetes</taxon>
        <taxon>Pleosporomycetidae</taxon>
        <taxon>Pleosporales</taxon>
        <taxon>Pleosporineae</taxon>
        <taxon>Pleosporaceae</taxon>
        <taxon>Alternaria</taxon>
        <taxon>Alternaria sect. Panax</taxon>
    </lineage>
</organism>
<comment type="caution">
    <text evidence="1">The sequence shown here is derived from an EMBL/GenBank/DDBJ whole genome shotgun (WGS) entry which is preliminary data.</text>
</comment>
<gene>
    <name evidence="1" type="ORF">G6011_03954</name>
</gene>
<sequence>MSFHTTKTAFLAQGFQSCPLPDEQPDCPICREDFESIETHHVLMQPASGISPQTRSIR</sequence>